<evidence type="ECO:0000313" key="1">
    <source>
        <dbReference type="WBParaSite" id="GPUH_0000693001-mRNA-1"/>
    </source>
</evidence>
<dbReference type="AlphaFoldDB" id="A0A183DDY0"/>
<accession>A0A183DDY0</accession>
<reference evidence="1" key="1">
    <citation type="submission" date="2016-06" db="UniProtKB">
        <authorList>
            <consortium name="WormBaseParasite"/>
        </authorList>
    </citation>
    <scope>IDENTIFICATION</scope>
</reference>
<organism evidence="1">
    <name type="scientific">Gongylonema pulchrum</name>
    <dbReference type="NCBI Taxonomy" id="637853"/>
    <lineage>
        <taxon>Eukaryota</taxon>
        <taxon>Metazoa</taxon>
        <taxon>Ecdysozoa</taxon>
        <taxon>Nematoda</taxon>
        <taxon>Chromadorea</taxon>
        <taxon>Rhabditida</taxon>
        <taxon>Spirurina</taxon>
        <taxon>Spiruromorpha</taxon>
        <taxon>Spiruroidea</taxon>
        <taxon>Gongylonematidae</taxon>
        <taxon>Gongylonema</taxon>
    </lineage>
</organism>
<sequence>LSGSCIAAARKRTQIISVDGKRGTVHVAGLLEKRALNLGIVLAR</sequence>
<protein>
    <submittedName>
        <fullName evidence="1">Sulfurtransferase FdhD</fullName>
    </submittedName>
</protein>
<proteinExistence type="predicted"/>
<name>A0A183DDY0_9BILA</name>
<dbReference type="WBParaSite" id="GPUH_0000693001-mRNA-1">
    <property type="protein sequence ID" value="GPUH_0000693001-mRNA-1"/>
    <property type="gene ID" value="GPUH_0000693001"/>
</dbReference>